<reference evidence="1" key="2">
    <citation type="journal article" date="2015" name="Data Brief">
        <title>Shoot transcriptome of the giant reed, Arundo donax.</title>
        <authorList>
            <person name="Barrero R.A."/>
            <person name="Guerrero F.D."/>
            <person name="Moolhuijzen P."/>
            <person name="Goolsby J.A."/>
            <person name="Tidwell J."/>
            <person name="Bellgard S.E."/>
            <person name="Bellgard M.I."/>
        </authorList>
    </citation>
    <scope>NUCLEOTIDE SEQUENCE</scope>
    <source>
        <tissue evidence="1">Shoot tissue taken approximately 20 cm above the soil surface</tissue>
    </source>
</reference>
<sequence>MVSRETYSRKGLMIKNQIIENYSCHMNNKGNII</sequence>
<name>A0A0A9AZ84_ARUDO</name>
<proteinExistence type="predicted"/>
<reference evidence="1" key="1">
    <citation type="submission" date="2014-09" db="EMBL/GenBank/DDBJ databases">
        <authorList>
            <person name="Magalhaes I.L.F."/>
            <person name="Oliveira U."/>
            <person name="Santos F.R."/>
            <person name="Vidigal T.H.D.A."/>
            <person name="Brescovit A.D."/>
            <person name="Santos A.J."/>
        </authorList>
    </citation>
    <scope>NUCLEOTIDE SEQUENCE</scope>
    <source>
        <tissue evidence="1">Shoot tissue taken approximately 20 cm above the soil surface</tissue>
    </source>
</reference>
<organism evidence="1">
    <name type="scientific">Arundo donax</name>
    <name type="common">Giant reed</name>
    <name type="synonym">Donax arundinaceus</name>
    <dbReference type="NCBI Taxonomy" id="35708"/>
    <lineage>
        <taxon>Eukaryota</taxon>
        <taxon>Viridiplantae</taxon>
        <taxon>Streptophyta</taxon>
        <taxon>Embryophyta</taxon>
        <taxon>Tracheophyta</taxon>
        <taxon>Spermatophyta</taxon>
        <taxon>Magnoliopsida</taxon>
        <taxon>Liliopsida</taxon>
        <taxon>Poales</taxon>
        <taxon>Poaceae</taxon>
        <taxon>PACMAD clade</taxon>
        <taxon>Arundinoideae</taxon>
        <taxon>Arundineae</taxon>
        <taxon>Arundo</taxon>
    </lineage>
</organism>
<dbReference type="AlphaFoldDB" id="A0A0A9AZ84"/>
<evidence type="ECO:0000313" key="1">
    <source>
        <dbReference type="EMBL" id="JAD52397.1"/>
    </source>
</evidence>
<dbReference type="EMBL" id="GBRH01245498">
    <property type="protein sequence ID" value="JAD52397.1"/>
    <property type="molecule type" value="Transcribed_RNA"/>
</dbReference>
<protein>
    <submittedName>
        <fullName evidence="1">Uncharacterized protein</fullName>
    </submittedName>
</protein>
<accession>A0A0A9AZ84</accession>